<dbReference type="Proteomes" id="UP000765509">
    <property type="component" value="Unassembled WGS sequence"/>
</dbReference>
<feature type="region of interest" description="Disordered" evidence="1">
    <location>
        <begin position="70"/>
        <end position="90"/>
    </location>
</feature>
<dbReference type="AlphaFoldDB" id="A0A9Q3DXP6"/>
<dbReference type="EMBL" id="AVOT02022769">
    <property type="protein sequence ID" value="MBW0512386.1"/>
    <property type="molecule type" value="Genomic_DNA"/>
</dbReference>
<organism evidence="2 3">
    <name type="scientific">Austropuccinia psidii MF-1</name>
    <dbReference type="NCBI Taxonomy" id="1389203"/>
    <lineage>
        <taxon>Eukaryota</taxon>
        <taxon>Fungi</taxon>
        <taxon>Dikarya</taxon>
        <taxon>Basidiomycota</taxon>
        <taxon>Pucciniomycotina</taxon>
        <taxon>Pucciniomycetes</taxon>
        <taxon>Pucciniales</taxon>
        <taxon>Sphaerophragmiaceae</taxon>
        <taxon>Austropuccinia</taxon>
    </lineage>
</organism>
<protein>
    <submittedName>
        <fullName evidence="2">Uncharacterized protein</fullName>
    </submittedName>
</protein>
<sequence>MEQAPQAFRQPDPFGDIVMAHGPLLRHRSPSYASLIWAHRSLPILSPDNSKEIFTSLLVLHSLTSNSSLTAISPSHYPPGRPKDGPLTGDRKRFFALEMPQFMTESDLFDKLSHDRRLSKLDR</sequence>
<comment type="caution">
    <text evidence="2">The sequence shown here is derived from an EMBL/GenBank/DDBJ whole genome shotgun (WGS) entry which is preliminary data.</text>
</comment>
<feature type="compositionally biased region" description="Basic and acidic residues" evidence="1">
    <location>
        <begin position="81"/>
        <end position="90"/>
    </location>
</feature>
<proteinExistence type="predicted"/>
<gene>
    <name evidence="2" type="ORF">O181_052101</name>
</gene>
<evidence type="ECO:0000313" key="2">
    <source>
        <dbReference type="EMBL" id="MBW0512386.1"/>
    </source>
</evidence>
<name>A0A9Q3DXP6_9BASI</name>
<keyword evidence="3" id="KW-1185">Reference proteome</keyword>
<accession>A0A9Q3DXP6</accession>
<evidence type="ECO:0000313" key="3">
    <source>
        <dbReference type="Proteomes" id="UP000765509"/>
    </source>
</evidence>
<evidence type="ECO:0000256" key="1">
    <source>
        <dbReference type="SAM" id="MobiDB-lite"/>
    </source>
</evidence>
<reference evidence="2" key="1">
    <citation type="submission" date="2021-03" db="EMBL/GenBank/DDBJ databases">
        <title>Draft genome sequence of rust myrtle Austropuccinia psidii MF-1, a brazilian biotype.</title>
        <authorList>
            <person name="Quecine M.C."/>
            <person name="Pachon D.M.R."/>
            <person name="Bonatelli M.L."/>
            <person name="Correr F.H."/>
            <person name="Franceschini L.M."/>
            <person name="Leite T.F."/>
            <person name="Margarido G.R.A."/>
            <person name="Almeida C.A."/>
            <person name="Ferrarezi J.A."/>
            <person name="Labate C.A."/>
        </authorList>
    </citation>
    <scope>NUCLEOTIDE SEQUENCE</scope>
    <source>
        <strain evidence="2">MF-1</strain>
    </source>
</reference>